<gene>
    <name evidence="3" type="ORF">niasHT_025932</name>
</gene>
<accession>A0ABD2JUY1</accession>
<feature type="region of interest" description="Disordered" evidence="1">
    <location>
        <begin position="13"/>
        <end position="43"/>
    </location>
</feature>
<dbReference type="InterPro" id="IPR045052">
    <property type="entry name" value="Copine"/>
</dbReference>
<dbReference type="EMBL" id="JBICBT010000897">
    <property type="protein sequence ID" value="KAL3094456.1"/>
    <property type="molecule type" value="Genomic_DNA"/>
</dbReference>
<dbReference type="AlphaFoldDB" id="A0ABD2JUY1"/>
<feature type="domain" description="Copine C-terminal" evidence="2">
    <location>
        <begin position="403"/>
        <end position="631"/>
    </location>
</feature>
<evidence type="ECO:0000313" key="4">
    <source>
        <dbReference type="Proteomes" id="UP001620626"/>
    </source>
</evidence>
<feature type="region of interest" description="Disordered" evidence="1">
    <location>
        <begin position="656"/>
        <end position="711"/>
    </location>
</feature>
<keyword evidence="4" id="KW-1185">Reference proteome</keyword>
<proteinExistence type="predicted"/>
<dbReference type="Pfam" id="PF07002">
    <property type="entry name" value="Copine"/>
    <property type="match status" value="1"/>
</dbReference>
<protein>
    <recommendedName>
        <fullName evidence="2">Copine C-terminal domain-containing protein</fullName>
    </recommendedName>
</protein>
<reference evidence="3 4" key="1">
    <citation type="submission" date="2024-10" db="EMBL/GenBank/DDBJ databases">
        <authorList>
            <person name="Kim D."/>
        </authorList>
    </citation>
    <scope>NUCLEOTIDE SEQUENCE [LARGE SCALE GENOMIC DNA]</scope>
    <source>
        <strain evidence="3">BH-2024</strain>
    </source>
</reference>
<evidence type="ECO:0000259" key="2">
    <source>
        <dbReference type="Pfam" id="PF07002"/>
    </source>
</evidence>
<organism evidence="3 4">
    <name type="scientific">Heterodera trifolii</name>
    <dbReference type="NCBI Taxonomy" id="157864"/>
    <lineage>
        <taxon>Eukaryota</taxon>
        <taxon>Metazoa</taxon>
        <taxon>Ecdysozoa</taxon>
        <taxon>Nematoda</taxon>
        <taxon>Chromadorea</taxon>
        <taxon>Rhabditida</taxon>
        <taxon>Tylenchina</taxon>
        <taxon>Tylenchomorpha</taxon>
        <taxon>Tylenchoidea</taxon>
        <taxon>Heteroderidae</taxon>
        <taxon>Heteroderinae</taxon>
        <taxon>Heterodera</taxon>
    </lineage>
</organism>
<evidence type="ECO:0000313" key="3">
    <source>
        <dbReference type="EMBL" id="KAL3094456.1"/>
    </source>
</evidence>
<dbReference type="PANTHER" id="PTHR10857">
    <property type="entry name" value="COPINE"/>
    <property type="match status" value="1"/>
</dbReference>
<dbReference type="InterPro" id="IPR036465">
    <property type="entry name" value="vWFA_dom_sf"/>
</dbReference>
<evidence type="ECO:0000256" key="1">
    <source>
        <dbReference type="SAM" id="MobiDB-lite"/>
    </source>
</evidence>
<comment type="caution">
    <text evidence="3">The sequence shown here is derived from an EMBL/GenBank/DDBJ whole genome shotgun (WGS) entry which is preliminary data.</text>
</comment>
<dbReference type="PANTHER" id="PTHR10857:SF131">
    <property type="entry name" value="COPINE C-TERMINAL DOMAIN-CONTAINING PROTEIN"/>
    <property type="match status" value="1"/>
</dbReference>
<dbReference type="SUPFAM" id="SSF53300">
    <property type="entry name" value="vWA-like"/>
    <property type="match status" value="1"/>
</dbReference>
<dbReference type="Proteomes" id="UP001620626">
    <property type="component" value="Unassembled WGS sequence"/>
</dbReference>
<name>A0ABD2JUY1_9BILA</name>
<dbReference type="InterPro" id="IPR010734">
    <property type="entry name" value="Copine_C"/>
</dbReference>
<sequence length="996" mass="108456">MIPPAKLRQILELRRSTRAPPLLPPKKSSSKRADEAKKSSQQQKEIVDIHVQLRNIGVALASGSIACAFSESESDNHRGPWRMTTASELLSKGTSAELPNVFSVEFQLENAAKFIRLDICDLFAKDVLSVGYCVFSVSELVSATGCKIQRKVMNDESGFEVADALISCTIRTKSHAVVLQFVAKNLSKKHLSNSSSAQVFFEIHRLSTGDNIADELDGMTICNGGIVNNASANMEPPSMSTTALVPDIGDCATAEAGGASFTAPSHKGSLLYRSEGVKWNSSRVPWRAFTLQSTDIMRKELRMLCFQRDTAKSPAFPPVSLGEFPLFYSVLRRGPGPENIYFLVYENSRHQKKNGGTFELCRLHEVCTPSFLEYISAGASLNLAFAVDFSRSGIFVDEQLIKHYINDVELVIGAFGSALRDFNSANSYPAFGFGAKIPPLFRESQEFCLDLNGTDPYCRGISGVLNAFKTSFATVEPLNMAHLSHVIYYMAKLAQNSLCRIAASSNCVELGAEYKPPNYFVLVIITRGIFDDLKETVQSLIFASRAPLSIVFVGIGEDEQQLTELERLATAGTRLNFHGRKPERDCTQYVSLPLCRKEEGKMNDLKLSIVERGLSSISAQMCNWMMRNGYQKVEHVPEMVAVERISILTPFLRHQLFPPHPPETDNDSTTHPPPTDRAAAFFGNNGEECQSEHSSSRSSKASPPPPLKRGIRMRQSAQCLTMGRSSSSFSSFGSNKFFAGGVYSSAPGSAFSITPSDAAVSDWPLDRNFRNLELICSCASNGNNECVGSATHSPPGLRRLSNKMPSNGCNPLKNATAAQKTMTAIAAVSPPFEYPSRNGAAGTGAGGCVAGTARHRQFAESRSLSTATNWCKMRNAIAEAGNGNDGGGVEALLLTKRTKAAAQMPNCAAPSTKAATADKCHPMTTTVAPEAVPHYQLNSAENVNVNGWMGATTLGKRLTEDSRLDWQVGGSEQSVIEERRNIYMPKGTESYRDMPK</sequence>